<evidence type="ECO:0000256" key="10">
    <source>
        <dbReference type="RuleBase" id="RU351113"/>
    </source>
</evidence>
<evidence type="ECO:0000256" key="1">
    <source>
        <dbReference type="ARBA" id="ARBA00004651"/>
    </source>
</evidence>
<dbReference type="GO" id="GO:0005886">
    <property type="term" value="C:plasma membrane"/>
    <property type="evidence" value="ECO:0007669"/>
    <property type="project" value="UniProtKB-SubCell"/>
</dbReference>
<keyword evidence="11" id="KW-1185">Reference proteome</keyword>
<keyword evidence="5 10" id="KW-0552">Olfaction</keyword>
<evidence type="ECO:0000313" key="11">
    <source>
        <dbReference type="Proteomes" id="UP000694920"/>
    </source>
</evidence>
<evidence type="ECO:0000256" key="5">
    <source>
        <dbReference type="ARBA" id="ARBA00022725"/>
    </source>
</evidence>
<keyword evidence="7 10" id="KW-0472">Membrane</keyword>
<dbReference type="GeneID" id="107267916"/>
<dbReference type="KEGG" id="ccin:107267916"/>
<evidence type="ECO:0000256" key="3">
    <source>
        <dbReference type="ARBA" id="ARBA00022606"/>
    </source>
</evidence>
<dbReference type="InterPro" id="IPR004117">
    <property type="entry name" value="7tm6_olfct_rcpt"/>
</dbReference>
<comment type="caution">
    <text evidence="10">Lacks conserved residue(s) required for the propagation of feature annotation.</text>
</comment>
<sequence>MITYTYFEILELIKVNLTLDLITENLCISLTHICGIIKIINLYLRKDNIYTIMDIMERQIRQPCSGIIGRVQKESIMSATWTIETTIKYFAIIITFAEISSLCAPILDGSMWHGQLPFRQYIPIDLTNSINYWVCYVYVALCLYWLAIIIMAHDCLFIAFVIFISAHLNILKGKMEICCMISNDDLQDMKTDTSNLSSIELRKCQMMRSNIELNTCISIHQNILRCLTILESMFNVMILLQFATSLLIICLTGFQINANTTNIPRFMTMICYLCCVLLELLLYCWHGNEVIIQSSNLKLSAFSCNWMEANSKFCKTLHIFLTRVQKPMILTAGGLSNLSLSSFTTIISRSYSYIAVLNQMNQ</sequence>
<organism evidence="11 12">
    <name type="scientific">Cephus cinctus</name>
    <name type="common">Wheat stem sawfly</name>
    <dbReference type="NCBI Taxonomy" id="211228"/>
    <lineage>
        <taxon>Eukaryota</taxon>
        <taxon>Metazoa</taxon>
        <taxon>Ecdysozoa</taxon>
        <taxon>Arthropoda</taxon>
        <taxon>Hexapoda</taxon>
        <taxon>Insecta</taxon>
        <taxon>Pterygota</taxon>
        <taxon>Neoptera</taxon>
        <taxon>Endopterygota</taxon>
        <taxon>Hymenoptera</taxon>
        <taxon>Cephoidea</taxon>
        <taxon>Cephidae</taxon>
        <taxon>Cephus</taxon>
    </lineage>
</organism>
<dbReference type="PANTHER" id="PTHR21137:SF35">
    <property type="entry name" value="ODORANT RECEPTOR 19A-RELATED"/>
    <property type="match status" value="1"/>
</dbReference>
<evidence type="ECO:0000256" key="2">
    <source>
        <dbReference type="ARBA" id="ARBA00022475"/>
    </source>
</evidence>
<keyword evidence="9 10" id="KW-0807">Transducer</keyword>
<comment type="subcellular location">
    <subcellularLocation>
        <location evidence="1 10">Cell membrane</location>
        <topology evidence="1 10">Multi-pass membrane protein</topology>
    </subcellularLocation>
</comment>
<feature type="transmembrane region" description="Helical" evidence="10">
    <location>
        <begin position="136"/>
        <end position="164"/>
    </location>
</feature>
<reference evidence="12" key="1">
    <citation type="submission" date="2025-08" db="UniProtKB">
        <authorList>
            <consortium name="RefSeq"/>
        </authorList>
    </citation>
    <scope>IDENTIFICATION</scope>
</reference>
<dbReference type="Proteomes" id="UP000694920">
    <property type="component" value="Unplaced"/>
</dbReference>
<dbReference type="Pfam" id="PF02949">
    <property type="entry name" value="7tm_6"/>
    <property type="match status" value="1"/>
</dbReference>
<dbReference type="GO" id="GO:0004984">
    <property type="term" value="F:olfactory receptor activity"/>
    <property type="evidence" value="ECO:0007669"/>
    <property type="project" value="InterPro"/>
</dbReference>
<keyword evidence="4 10" id="KW-0812">Transmembrane</keyword>
<evidence type="ECO:0000256" key="7">
    <source>
        <dbReference type="ARBA" id="ARBA00023136"/>
    </source>
</evidence>
<evidence type="ECO:0000256" key="8">
    <source>
        <dbReference type="ARBA" id="ARBA00023170"/>
    </source>
</evidence>
<protein>
    <recommendedName>
        <fullName evidence="10">Odorant receptor</fullName>
    </recommendedName>
</protein>
<dbReference type="RefSeq" id="XP_024941057.1">
    <property type="nucleotide sequence ID" value="XM_025085289.1"/>
</dbReference>
<keyword evidence="2" id="KW-1003">Cell membrane</keyword>
<gene>
    <name evidence="12" type="primary">LOC107267916</name>
</gene>
<keyword evidence="6 10" id="KW-1133">Transmembrane helix</keyword>
<dbReference type="AlphaFoldDB" id="A0AAJ7RID5"/>
<evidence type="ECO:0000256" key="9">
    <source>
        <dbReference type="ARBA" id="ARBA00023224"/>
    </source>
</evidence>
<keyword evidence="3 10" id="KW-0716">Sensory transduction</keyword>
<dbReference type="GO" id="GO:0005549">
    <property type="term" value="F:odorant binding"/>
    <property type="evidence" value="ECO:0007669"/>
    <property type="project" value="InterPro"/>
</dbReference>
<feature type="transmembrane region" description="Helical" evidence="10">
    <location>
        <begin position="266"/>
        <end position="285"/>
    </location>
</feature>
<dbReference type="PANTHER" id="PTHR21137">
    <property type="entry name" value="ODORANT RECEPTOR"/>
    <property type="match status" value="1"/>
</dbReference>
<accession>A0AAJ7RID5</accession>
<proteinExistence type="inferred from homology"/>
<dbReference type="GO" id="GO:0007165">
    <property type="term" value="P:signal transduction"/>
    <property type="evidence" value="ECO:0007669"/>
    <property type="project" value="UniProtKB-KW"/>
</dbReference>
<evidence type="ECO:0000256" key="6">
    <source>
        <dbReference type="ARBA" id="ARBA00022989"/>
    </source>
</evidence>
<feature type="transmembrane region" description="Helical" evidence="10">
    <location>
        <begin position="234"/>
        <end position="254"/>
    </location>
</feature>
<evidence type="ECO:0000313" key="12">
    <source>
        <dbReference type="RefSeq" id="XP_024941057.1"/>
    </source>
</evidence>
<name>A0AAJ7RID5_CEPCN</name>
<comment type="similarity">
    <text evidence="10">Belongs to the insect chemoreceptor superfamily. Heteromeric odorant receptor channel (TC 1.A.69) family.</text>
</comment>
<evidence type="ECO:0000256" key="4">
    <source>
        <dbReference type="ARBA" id="ARBA00022692"/>
    </source>
</evidence>
<keyword evidence="8 10" id="KW-0675">Receptor</keyword>